<feature type="domain" description="PBP" evidence="3">
    <location>
        <begin position="309"/>
        <end position="563"/>
    </location>
</feature>
<organism evidence="4 5">
    <name type="scientific">Herbihabitans rhizosphaerae</name>
    <dbReference type="NCBI Taxonomy" id="1872711"/>
    <lineage>
        <taxon>Bacteria</taxon>
        <taxon>Bacillati</taxon>
        <taxon>Actinomycetota</taxon>
        <taxon>Actinomycetes</taxon>
        <taxon>Pseudonocardiales</taxon>
        <taxon>Pseudonocardiaceae</taxon>
        <taxon>Herbihabitans</taxon>
    </lineage>
</organism>
<dbReference type="InterPro" id="IPR050811">
    <property type="entry name" value="Phosphate_ABC_transporter"/>
</dbReference>
<comment type="caution">
    <text evidence="4">The sequence shown here is derived from an EMBL/GenBank/DDBJ whole genome shotgun (WGS) entry which is preliminary data.</text>
</comment>
<feature type="transmembrane region" description="Helical" evidence="2">
    <location>
        <begin position="280"/>
        <end position="299"/>
    </location>
</feature>
<keyword evidence="2" id="KW-0472">Membrane</keyword>
<feature type="transmembrane region" description="Helical" evidence="2">
    <location>
        <begin position="77"/>
        <end position="94"/>
    </location>
</feature>
<name>A0A4Q7KKF4_9PSEU</name>
<evidence type="ECO:0000256" key="2">
    <source>
        <dbReference type="SAM" id="Phobius"/>
    </source>
</evidence>
<keyword evidence="2" id="KW-0812">Transmembrane</keyword>
<proteinExistence type="predicted"/>
<keyword evidence="1" id="KW-0732">Signal</keyword>
<dbReference type="EMBL" id="SGWQ01000009">
    <property type="protein sequence ID" value="RZS34396.1"/>
    <property type="molecule type" value="Genomic_DNA"/>
</dbReference>
<dbReference type="RefSeq" id="WP_165401490.1">
    <property type="nucleotide sequence ID" value="NZ_SGWQ01000009.1"/>
</dbReference>
<feature type="transmembrane region" description="Helical" evidence="2">
    <location>
        <begin position="100"/>
        <end position="123"/>
    </location>
</feature>
<dbReference type="PANTHER" id="PTHR30570:SF1">
    <property type="entry name" value="PHOSPHATE-BINDING PROTEIN PSTS"/>
    <property type="match status" value="1"/>
</dbReference>
<dbReference type="Proteomes" id="UP000294257">
    <property type="component" value="Unassembled WGS sequence"/>
</dbReference>
<dbReference type="PANTHER" id="PTHR30570">
    <property type="entry name" value="PERIPLASMIC PHOSPHATE BINDING COMPONENT OF PHOSPHATE ABC TRANSPORTER"/>
    <property type="match status" value="1"/>
</dbReference>
<dbReference type="Gene3D" id="3.40.190.10">
    <property type="entry name" value="Periplasmic binding protein-like II"/>
    <property type="match status" value="2"/>
</dbReference>
<keyword evidence="2" id="KW-1133">Transmembrane helix</keyword>
<evidence type="ECO:0000313" key="4">
    <source>
        <dbReference type="EMBL" id="RZS34396.1"/>
    </source>
</evidence>
<gene>
    <name evidence="4" type="ORF">EV193_109187</name>
</gene>
<dbReference type="Pfam" id="PF12849">
    <property type="entry name" value="PBP_like_2"/>
    <property type="match status" value="1"/>
</dbReference>
<reference evidence="4 5" key="1">
    <citation type="submission" date="2019-02" db="EMBL/GenBank/DDBJ databases">
        <title>Genomic Encyclopedia of Type Strains, Phase IV (KMG-IV): sequencing the most valuable type-strain genomes for metagenomic binning, comparative biology and taxonomic classification.</title>
        <authorList>
            <person name="Goeker M."/>
        </authorList>
    </citation>
    <scope>NUCLEOTIDE SEQUENCE [LARGE SCALE GENOMIC DNA]</scope>
    <source>
        <strain evidence="4 5">DSM 101727</strain>
    </source>
</reference>
<dbReference type="AlphaFoldDB" id="A0A4Q7KKF4"/>
<evidence type="ECO:0000313" key="5">
    <source>
        <dbReference type="Proteomes" id="UP000294257"/>
    </source>
</evidence>
<protein>
    <submittedName>
        <fullName evidence="4">Phosphate transport system substrate-binding protein</fullName>
    </submittedName>
</protein>
<dbReference type="InterPro" id="IPR024370">
    <property type="entry name" value="PBP_domain"/>
</dbReference>
<keyword evidence="5" id="KW-1185">Reference proteome</keyword>
<sequence length="586" mass="62138">MSEPTAGQQSIRELCEELLRTTYPDQDEDWIGEQTAAALVRITQGGKYPDQVDNTPPSASEIHAAAPINGGRRGARWLLVAAAVVLCAGAVVLAETMVTAAVGVIVPVGLGALAVLSLVATVVTHVRARRENLLSCRVRIDAPVAADVGEAPLVTEKGKTVSLPGVVVVRVKNAGGQDIEPRDYLTPLSLRFPGRTVVSLDATESEPEKLAGVVEKSEDFTKDDDLVTLPKIPLARGDSYKLLIFLSGHPKGEPEIDGSVRSGRITTEQTKRPTGPTTPVWTGLTAGFAATLAGVLLFTNASVVTPRPTGVACGEGELTVAGSTAFGRATGELAGAYRAYCHSSSISVRTPGSTEGLNQLLAADDRSTRLALSDGPGPRGIAGLAETKLAIVPFTLVASTDVPVESLTVNDARRIFTGQARTWGDITGNRTDTQQIRVTGRTPGSGTRRTLNQDVLGLASDAYNPNVCEADTHYIDTRCGFASTEELLRTVADRKGAIGYADAYDAQQVGDEVRLIRIDNREPTLEAIRAGYPFWAVEYLYSAAALPEDSLAAKFGTYLRSDEAAGTMRRFGYFPCAELGTLCENR</sequence>
<accession>A0A4Q7KKF4</accession>
<evidence type="ECO:0000259" key="3">
    <source>
        <dbReference type="Pfam" id="PF12849"/>
    </source>
</evidence>
<evidence type="ECO:0000256" key="1">
    <source>
        <dbReference type="ARBA" id="ARBA00022729"/>
    </source>
</evidence>
<dbReference type="SUPFAM" id="SSF53850">
    <property type="entry name" value="Periplasmic binding protein-like II"/>
    <property type="match status" value="1"/>
</dbReference>